<evidence type="ECO:0000313" key="2">
    <source>
        <dbReference type="EMBL" id="OGL66421.1"/>
    </source>
</evidence>
<dbReference type="AlphaFoldDB" id="A0A1F7TKB3"/>
<dbReference type="NCBIfam" id="TIGR00135">
    <property type="entry name" value="gatC"/>
    <property type="match status" value="1"/>
</dbReference>
<comment type="function">
    <text evidence="1">Allows the formation of correctly charged Asn-tRNA(Asn) or Gln-tRNA(Gln) through the transamidation of misacylated Asp-tRNA(Asn) or Glu-tRNA(Gln) in organisms which lack either or both of asparaginyl-tRNA or glutaminyl-tRNA synthetases. The reaction takes place in the presence of glutamine and ATP through an activated phospho-Asp-tRNA(Asn) or phospho-Glu-tRNA(Gln).</text>
</comment>
<dbReference type="GO" id="GO:0005524">
    <property type="term" value="F:ATP binding"/>
    <property type="evidence" value="ECO:0007669"/>
    <property type="project" value="UniProtKB-KW"/>
</dbReference>
<keyword evidence="1" id="KW-0436">Ligase</keyword>
<name>A0A1F7TKB3_9BACT</name>
<evidence type="ECO:0000256" key="1">
    <source>
        <dbReference type="HAMAP-Rule" id="MF_00122"/>
    </source>
</evidence>
<dbReference type="InterPro" id="IPR036113">
    <property type="entry name" value="Asp/Glu-ADT_sf_sub_c"/>
</dbReference>
<accession>A0A1F7TKB3</accession>
<dbReference type="SUPFAM" id="SSF141000">
    <property type="entry name" value="Glu-tRNAGln amidotransferase C subunit"/>
    <property type="match status" value="1"/>
</dbReference>
<keyword evidence="1" id="KW-0547">Nucleotide-binding</keyword>
<dbReference type="EC" id="6.3.5.-" evidence="1"/>
<reference evidence="2 3" key="1">
    <citation type="journal article" date="2016" name="Nat. Commun.">
        <title>Thousands of microbial genomes shed light on interconnected biogeochemical processes in an aquifer system.</title>
        <authorList>
            <person name="Anantharaman K."/>
            <person name="Brown C.T."/>
            <person name="Hug L.A."/>
            <person name="Sharon I."/>
            <person name="Castelle C.J."/>
            <person name="Probst A.J."/>
            <person name="Thomas B.C."/>
            <person name="Singh A."/>
            <person name="Wilkins M.J."/>
            <person name="Karaoz U."/>
            <person name="Brodie E.L."/>
            <person name="Williams K.H."/>
            <person name="Hubbard S.S."/>
            <person name="Banfield J.F."/>
        </authorList>
    </citation>
    <scope>NUCLEOTIDE SEQUENCE [LARGE SCALE GENOMIC DNA]</scope>
</reference>
<comment type="subunit">
    <text evidence="1">Heterotrimer of A, B and C subunits.</text>
</comment>
<protein>
    <recommendedName>
        <fullName evidence="1">Aspartyl/glutamyl-tRNA(Asn/Gln) amidotransferase subunit C</fullName>
        <shortName evidence="1">Asp/Glu-ADT subunit C</shortName>
        <ecNumber evidence="1">6.3.5.-</ecNumber>
    </recommendedName>
</protein>
<keyword evidence="1" id="KW-0067">ATP-binding</keyword>
<gene>
    <name evidence="1" type="primary">gatC</name>
    <name evidence="2" type="ORF">A2856_01865</name>
</gene>
<comment type="catalytic activity">
    <reaction evidence="1">
        <text>L-glutamyl-tRNA(Gln) + L-glutamine + ATP + H2O = L-glutaminyl-tRNA(Gln) + L-glutamate + ADP + phosphate + H(+)</text>
        <dbReference type="Rhea" id="RHEA:17521"/>
        <dbReference type="Rhea" id="RHEA-COMP:9681"/>
        <dbReference type="Rhea" id="RHEA-COMP:9684"/>
        <dbReference type="ChEBI" id="CHEBI:15377"/>
        <dbReference type="ChEBI" id="CHEBI:15378"/>
        <dbReference type="ChEBI" id="CHEBI:29985"/>
        <dbReference type="ChEBI" id="CHEBI:30616"/>
        <dbReference type="ChEBI" id="CHEBI:43474"/>
        <dbReference type="ChEBI" id="CHEBI:58359"/>
        <dbReference type="ChEBI" id="CHEBI:78520"/>
        <dbReference type="ChEBI" id="CHEBI:78521"/>
        <dbReference type="ChEBI" id="CHEBI:456216"/>
    </reaction>
</comment>
<comment type="catalytic activity">
    <reaction evidence="1">
        <text>L-aspartyl-tRNA(Asn) + L-glutamine + ATP + H2O = L-asparaginyl-tRNA(Asn) + L-glutamate + ADP + phosphate + 2 H(+)</text>
        <dbReference type="Rhea" id="RHEA:14513"/>
        <dbReference type="Rhea" id="RHEA-COMP:9674"/>
        <dbReference type="Rhea" id="RHEA-COMP:9677"/>
        <dbReference type="ChEBI" id="CHEBI:15377"/>
        <dbReference type="ChEBI" id="CHEBI:15378"/>
        <dbReference type="ChEBI" id="CHEBI:29985"/>
        <dbReference type="ChEBI" id="CHEBI:30616"/>
        <dbReference type="ChEBI" id="CHEBI:43474"/>
        <dbReference type="ChEBI" id="CHEBI:58359"/>
        <dbReference type="ChEBI" id="CHEBI:78515"/>
        <dbReference type="ChEBI" id="CHEBI:78516"/>
        <dbReference type="ChEBI" id="CHEBI:456216"/>
    </reaction>
</comment>
<dbReference type="Gene3D" id="1.10.20.60">
    <property type="entry name" value="Glu-tRNAGln amidotransferase C subunit, N-terminal domain"/>
    <property type="match status" value="1"/>
</dbReference>
<dbReference type="InterPro" id="IPR003837">
    <property type="entry name" value="GatC"/>
</dbReference>
<dbReference type="EMBL" id="MGDT01000007">
    <property type="protein sequence ID" value="OGL66421.1"/>
    <property type="molecule type" value="Genomic_DNA"/>
</dbReference>
<dbReference type="PANTHER" id="PTHR15004:SF0">
    <property type="entry name" value="GLUTAMYL-TRNA(GLN) AMIDOTRANSFERASE SUBUNIT C, MITOCHONDRIAL"/>
    <property type="match status" value="1"/>
</dbReference>
<comment type="caution">
    <text evidence="2">The sequence shown here is derived from an EMBL/GenBank/DDBJ whole genome shotgun (WGS) entry which is preliminary data.</text>
</comment>
<evidence type="ECO:0000313" key="3">
    <source>
        <dbReference type="Proteomes" id="UP000177885"/>
    </source>
</evidence>
<dbReference type="PANTHER" id="PTHR15004">
    <property type="entry name" value="GLUTAMYL-TRNA(GLN) AMIDOTRANSFERASE SUBUNIT C, MITOCHONDRIAL"/>
    <property type="match status" value="1"/>
</dbReference>
<dbReference type="Proteomes" id="UP000177885">
    <property type="component" value="Unassembled WGS sequence"/>
</dbReference>
<dbReference type="GO" id="GO:0030956">
    <property type="term" value="C:glutamyl-tRNA(Gln) amidotransferase complex"/>
    <property type="evidence" value="ECO:0007669"/>
    <property type="project" value="TreeGrafter"/>
</dbReference>
<dbReference type="GO" id="GO:0070681">
    <property type="term" value="P:glutaminyl-tRNAGln biosynthesis via transamidation"/>
    <property type="evidence" value="ECO:0007669"/>
    <property type="project" value="TreeGrafter"/>
</dbReference>
<sequence>MPITPEEIRHLASLSRLKIDEDDVEAYAKDLDAIVGYVDKLRELDTEGVPEMAHVEDLANSPREDVVEGCDQATRDAMLSAFPRREGDLLAVNAVFVDRTD</sequence>
<comment type="similarity">
    <text evidence="1">Belongs to the GatC family.</text>
</comment>
<keyword evidence="1" id="KW-0648">Protein biosynthesis</keyword>
<dbReference type="GO" id="GO:0050567">
    <property type="term" value="F:glutaminyl-tRNA synthase (glutamine-hydrolyzing) activity"/>
    <property type="evidence" value="ECO:0007669"/>
    <property type="project" value="UniProtKB-UniRule"/>
</dbReference>
<dbReference type="HAMAP" id="MF_00122">
    <property type="entry name" value="GatC"/>
    <property type="match status" value="1"/>
</dbReference>
<organism evidence="2 3">
    <name type="scientific">Candidatus Uhrbacteria bacterium RIFCSPHIGHO2_01_FULL_63_20</name>
    <dbReference type="NCBI Taxonomy" id="1802385"/>
    <lineage>
        <taxon>Bacteria</taxon>
        <taxon>Candidatus Uhriibacteriota</taxon>
    </lineage>
</organism>
<dbReference type="Pfam" id="PF02686">
    <property type="entry name" value="GatC"/>
    <property type="match status" value="1"/>
</dbReference>
<proteinExistence type="inferred from homology"/>
<dbReference type="GO" id="GO:0006450">
    <property type="term" value="P:regulation of translational fidelity"/>
    <property type="evidence" value="ECO:0007669"/>
    <property type="project" value="InterPro"/>
</dbReference>
<dbReference type="GO" id="GO:0006412">
    <property type="term" value="P:translation"/>
    <property type="evidence" value="ECO:0007669"/>
    <property type="project" value="UniProtKB-UniRule"/>
</dbReference>
<dbReference type="GO" id="GO:0050566">
    <property type="term" value="F:asparaginyl-tRNA synthase (glutamine-hydrolyzing) activity"/>
    <property type="evidence" value="ECO:0007669"/>
    <property type="project" value="RHEA"/>
</dbReference>
<dbReference type="STRING" id="1802385.A2856_01865"/>